<dbReference type="OrthoDB" id="3657225at2"/>
<dbReference type="EMBL" id="CP022752">
    <property type="protein sequence ID" value="ASU79668.1"/>
    <property type="molecule type" value="Genomic_DNA"/>
</dbReference>
<dbReference type="Proteomes" id="UP000215043">
    <property type="component" value="Chromosome"/>
</dbReference>
<accession>A0A223RUV7</accession>
<protein>
    <recommendedName>
        <fullName evidence="1">Transposase IS701-like DDE domain-containing protein</fullName>
    </recommendedName>
</protein>
<gene>
    <name evidence="2" type="ORF">CDG81_16900</name>
</gene>
<dbReference type="KEGG" id="aey:CDG81_16900"/>
<dbReference type="InterPro" id="IPR039365">
    <property type="entry name" value="IS701-like"/>
</dbReference>
<name>A0A223RUV7_9ACTN</name>
<evidence type="ECO:0000313" key="2">
    <source>
        <dbReference type="EMBL" id="ASU79668.1"/>
    </source>
</evidence>
<dbReference type="Pfam" id="PF13546">
    <property type="entry name" value="DDE_5"/>
    <property type="match status" value="1"/>
</dbReference>
<sequence length="377" mass="41670">MSVLTRSTTTTDDDIVDELCSAVFAALRRRDQRRRGEQYVRGLLSTTGRRSIRNIATTVGGEAAAQNLHHFVHSSTWDWTAVRERLVAHLRERITPAAWVVRPLSIPKTGDHSVGVLSCANKQQAFGLWLTDGRSSFPVDWRLYLTSEWLGDHSRRGKAAIPTGVGTETLGQCAANVGLEAARRWGPLRAPVVFDNDSIDVDVFGTGLSTAPFPFLLRVRSDNHFVVTDPTLPGYGAGPLTARRLLESVRGLRRPVEWLDPATGNRHTSPAVAVPVAPAPQRAATGTKGQELRLVGEWSDPRGAPRRMWLTNARTPSVETLLRSSKLPRRVSRDSEEVGETVGFRDFEGRTFPGWHRHITLASLAHTARVLTRGEDY</sequence>
<dbReference type="RefSeq" id="WP_052428573.1">
    <property type="nucleotide sequence ID" value="NZ_CP022752.1"/>
</dbReference>
<dbReference type="PANTHER" id="PTHR33627">
    <property type="entry name" value="TRANSPOSASE"/>
    <property type="match status" value="1"/>
</dbReference>
<evidence type="ECO:0000313" key="3">
    <source>
        <dbReference type="Proteomes" id="UP000215043"/>
    </source>
</evidence>
<reference evidence="2 3" key="1">
    <citation type="submission" date="2017-08" db="EMBL/GenBank/DDBJ databases">
        <title>The complete genome sequence of moderately halophilic actinomycete Actinopolyspora erythraea YIM 90600, the producer of novel erythromycin, novel actinopolysporins A-C and tubercidin.</title>
        <authorList>
            <person name="Yin M."/>
            <person name="Tang S."/>
        </authorList>
    </citation>
    <scope>NUCLEOTIDE SEQUENCE [LARGE SCALE GENOMIC DNA]</scope>
    <source>
        <strain evidence="2 3">YIM 90600</strain>
    </source>
</reference>
<dbReference type="InterPro" id="IPR038721">
    <property type="entry name" value="IS701-like_DDE_dom"/>
</dbReference>
<dbReference type="PANTHER" id="PTHR33627:SF1">
    <property type="entry name" value="TRANSPOSASE"/>
    <property type="match status" value="1"/>
</dbReference>
<feature type="domain" description="Transposase IS701-like DDE" evidence="1">
    <location>
        <begin position="23"/>
        <end position="266"/>
    </location>
</feature>
<evidence type="ECO:0000259" key="1">
    <source>
        <dbReference type="Pfam" id="PF13546"/>
    </source>
</evidence>
<dbReference type="AlphaFoldDB" id="A0A223RUV7"/>
<proteinExistence type="predicted"/>
<organism evidence="2 3">
    <name type="scientific">Actinopolyspora erythraea</name>
    <dbReference type="NCBI Taxonomy" id="414996"/>
    <lineage>
        <taxon>Bacteria</taxon>
        <taxon>Bacillati</taxon>
        <taxon>Actinomycetota</taxon>
        <taxon>Actinomycetes</taxon>
        <taxon>Actinopolysporales</taxon>
        <taxon>Actinopolysporaceae</taxon>
        <taxon>Actinopolyspora</taxon>
    </lineage>
</organism>